<protein>
    <recommendedName>
        <fullName evidence="4">RRM domain-containing protein</fullName>
    </recommendedName>
</protein>
<dbReference type="PANTHER" id="PTHR16105:SF2">
    <property type="entry name" value="RNA-BINDING PROTEIN 41"/>
    <property type="match status" value="1"/>
</dbReference>
<dbReference type="InterPro" id="IPR000504">
    <property type="entry name" value="RRM_dom"/>
</dbReference>
<comment type="caution">
    <text evidence="5">The sequence shown here is derived from an EMBL/GenBank/DDBJ whole genome shotgun (WGS) entry which is preliminary data.</text>
</comment>
<evidence type="ECO:0000256" key="2">
    <source>
        <dbReference type="PROSITE-ProRule" id="PRU00176"/>
    </source>
</evidence>
<dbReference type="PROSITE" id="PS50102">
    <property type="entry name" value="RRM"/>
    <property type="match status" value="1"/>
</dbReference>
<dbReference type="Pfam" id="PF00076">
    <property type="entry name" value="RRM_1"/>
    <property type="match status" value="1"/>
</dbReference>
<evidence type="ECO:0000256" key="3">
    <source>
        <dbReference type="SAM" id="MobiDB-lite"/>
    </source>
</evidence>
<dbReference type="SUPFAM" id="SSF54928">
    <property type="entry name" value="RNA-binding domain, RBD"/>
    <property type="match status" value="1"/>
</dbReference>
<dbReference type="Proteomes" id="UP001217089">
    <property type="component" value="Unassembled WGS sequence"/>
</dbReference>
<name>A0ABQ9DWZ8_TEGGR</name>
<evidence type="ECO:0000259" key="4">
    <source>
        <dbReference type="PROSITE" id="PS50102"/>
    </source>
</evidence>
<dbReference type="EMBL" id="JARBDR010000923">
    <property type="protein sequence ID" value="KAJ8297547.1"/>
    <property type="molecule type" value="Genomic_DNA"/>
</dbReference>
<proteinExistence type="predicted"/>
<organism evidence="5 6">
    <name type="scientific">Tegillarca granosa</name>
    <name type="common">Malaysian cockle</name>
    <name type="synonym">Anadara granosa</name>
    <dbReference type="NCBI Taxonomy" id="220873"/>
    <lineage>
        <taxon>Eukaryota</taxon>
        <taxon>Metazoa</taxon>
        <taxon>Spiralia</taxon>
        <taxon>Lophotrochozoa</taxon>
        <taxon>Mollusca</taxon>
        <taxon>Bivalvia</taxon>
        <taxon>Autobranchia</taxon>
        <taxon>Pteriomorphia</taxon>
        <taxon>Arcoida</taxon>
        <taxon>Arcoidea</taxon>
        <taxon>Arcidae</taxon>
        <taxon>Tegillarca</taxon>
    </lineage>
</organism>
<dbReference type="InterPro" id="IPR035979">
    <property type="entry name" value="RBD_domain_sf"/>
</dbReference>
<keyword evidence="6" id="KW-1185">Reference proteome</keyword>
<dbReference type="Gene3D" id="3.30.70.330">
    <property type="match status" value="1"/>
</dbReference>
<reference evidence="5 6" key="1">
    <citation type="submission" date="2022-12" db="EMBL/GenBank/DDBJ databases">
        <title>Chromosome-level genome of Tegillarca granosa.</title>
        <authorList>
            <person name="Kim J."/>
        </authorList>
    </citation>
    <scope>NUCLEOTIDE SEQUENCE [LARGE SCALE GENOMIC DNA]</scope>
    <source>
        <strain evidence="5">Teg-2019</strain>
        <tissue evidence="5">Adductor muscle</tissue>
    </source>
</reference>
<gene>
    <name evidence="5" type="ORF">KUTeg_024078</name>
</gene>
<evidence type="ECO:0000256" key="1">
    <source>
        <dbReference type="ARBA" id="ARBA00022884"/>
    </source>
</evidence>
<feature type="region of interest" description="Disordered" evidence="3">
    <location>
        <begin position="200"/>
        <end position="222"/>
    </location>
</feature>
<keyword evidence="1 2" id="KW-0694">RNA-binding</keyword>
<evidence type="ECO:0000313" key="6">
    <source>
        <dbReference type="Proteomes" id="UP001217089"/>
    </source>
</evidence>
<dbReference type="InterPro" id="IPR045164">
    <property type="entry name" value="RBM41/RNPC3"/>
</dbReference>
<dbReference type="InterPro" id="IPR012677">
    <property type="entry name" value="Nucleotide-bd_a/b_plait_sf"/>
</dbReference>
<sequence length="336" mass="38624">MSELEQLSGVTNFSQFKDIEGKDSYIAELKHCGLTEEEIDIKIHSDEIHDQVSKKPKYGVDQLNYESKLEEIERKIKDRQERLSKPDQFFGRKKLTRHEMELEQSLIQDNDQSKLLTKMLTSETTNKNEFIHPDHPMNNLPNILRSISKGNKEGKRTRRKNKQKLALLVGNMKTAIDSIDNLPEETQSIACTCTEGRIDRNQSDSVPESCDRHVIDDSSTSTSNKITLSENVEHRNNCQINSGIKKSREIQGLVSVLSEIDIIKDRLTEQEIKQLPRFENYSSGELSNVLYLKNLSSKVTEEDLVSLFIRFEDKSGPKLIFRLMTGRMKGQAFITF</sequence>
<accession>A0ABQ9DWZ8</accession>
<feature type="domain" description="RRM" evidence="4">
    <location>
        <begin position="288"/>
        <end position="336"/>
    </location>
</feature>
<feature type="non-terminal residue" evidence="5">
    <location>
        <position position="336"/>
    </location>
</feature>
<evidence type="ECO:0000313" key="5">
    <source>
        <dbReference type="EMBL" id="KAJ8297547.1"/>
    </source>
</evidence>
<dbReference type="PANTHER" id="PTHR16105">
    <property type="entry name" value="RNA-BINDING REGION-CONTAINING PROTEIN 3"/>
    <property type="match status" value="1"/>
</dbReference>